<organism evidence="1 2">
    <name type="scientific">Cotesia glomerata</name>
    <name type="common">Lepidopteran parasitic wasp</name>
    <name type="synonym">Apanteles glomeratus</name>
    <dbReference type="NCBI Taxonomy" id="32391"/>
    <lineage>
        <taxon>Eukaryota</taxon>
        <taxon>Metazoa</taxon>
        <taxon>Ecdysozoa</taxon>
        <taxon>Arthropoda</taxon>
        <taxon>Hexapoda</taxon>
        <taxon>Insecta</taxon>
        <taxon>Pterygota</taxon>
        <taxon>Neoptera</taxon>
        <taxon>Endopterygota</taxon>
        <taxon>Hymenoptera</taxon>
        <taxon>Apocrita</taxon>
        <taxon>Ichneumonoidea</taxon>
        <taxon>Braconidae</taxon>
        <taxon>Microgastrinae</taxon>
        <taxon>Cotesia</taxon>
    </lineage>
</organism>
<accession>A0AAV7IJP4</accession>
<keyword evidence="2" id="KW-1185">Reference proteome</keyword>
<reference evidence="1 2" key="1">
    <citation type="journal article" date="2021" name="J. Hered.">
        <title>A chromosome-level genome assembly of the parasitoid wasp, Cotesia glomerata (Hymenoptera: Braconidae).</title>
        <authorList>
            <person name="Pinto B.J."/>
            <person name="Weis J.J."/>
            <person name="Gamble T."/>
            <person name="Ode P.J."/>
            <person name="Paul R."/>
            <person name="Zaspel J.M."/>
        </authorList>
    </citation>
    <scope>NUCLEOTIDE SEQUENCE [LARGE SCALE GENOMIC DNA]</scope>
    <source>
        <strain evidence="1">CgM1</strain>
    </source>
</reference>
<evidence type="ECO:0000313" key="2">
    <source>
        <dbReference type="Proteomes" id="UP000826195"/>
    </source>
</evidence>
<sequence>MSDDGMMFNFGSEFDANEDARFQFDPNMSFVEDELLKFIDLEISDHDGKNDDSKVPMSPGFNFDKIKAKMVNLRDDGKKQIFFYP</sequence>
<dbReference type="EMBL" id="JAHXZJ010001492">
    <property type="protein sequence ID" value="KAH0552084.1"/>
    <property type="molecule type" value="Genomic_DNA"/>
</dbReference>
<dbReference type="AlphaFoldDB" id="A0AAV7IJP4"/>
<protein>
    <submittedName>
        <fullName evidence="1">Uncharacterized protein</fullName>
    </submittedName>
</protein>
<dbReference type="Proteomes" id="UP000826195">
    <property type="component" value="Unassembled WGS sequence"/>
</dbReference>
<proteinExistence type="predicted"/>
<gene>
    <name evidence="1" type="ORF">KQX54_005341</name>
</gene>
<evidence type="ECO:0000313" key="1">
    <source>
        <dbReference type="EMBL" id="KAH0552084.1"/>
    </source>
</evidence>
<name>A0AAV7IJP4_COTGL</name>
<comment type="caution">
    <text evidence="1">The sequence shown here is derived from an EMBL/GenBank/DDBJ whole genome shotgun (WGS) entry which is preliminary data.</text>
</comment>